<dbReference type="EMBL" id="CP094929">
    <property type="protein sequence ID" value="UOM51594.1"/>
    <property type="molecule type" value="Genomic_DNA"/>
</dbReference>
<protein>
    <submittedName>
        <fullName evidence="1">Excisionase</fullName>
    </submittedName>
</protein>
<dbReference type="Gene3D" id="1.10.1070.20">
    <property type="match status" value="1"/>
</dbReference>
<accession>A0ABY4DEQ0</accession>
<sequence length="403" mass="45896">MIPAKYICMHRDDEVAVLEFNSEDGYLLRVLEIRNIHLVPYRAHINVENFAAWWRDRAVPKTQGYILEVLRQYNIPTTQSFLLRNLGLSLNDHYWVKPLESSLHWDEVSLFSNNFSESFSVLQDTNRFRSFSPSASTGGDLPKKWVIKGGIRYLIKDSVGLSVQQSLNEVFATAIHASQQQSGRYVPYELIQEKTNGRLACSCACFTSNVLEFIPAWDLVGSESLAKSSPLFSRFIAKAIEGGLGEDVVYSFLDYQIVTDFLLSNVDRHLNNFGVLRDTYSLDFVGMAPIFDSGNSMFYQNPLMAKSAIELLKLQTRGFFTTERRHVEHVRNLGCVDVSLLPIEEDAKLLYAQDKVLHATGYDAIIAQGYRWKVAFLEELQSGVSFGTLYQRICSEVRNGRMY</sequence>
<dbReference type="Proteomes" id="UP000829708">
    <property type="component" value="Chromosome"/>
</dbReference>
<reference evidence="2" key="1">
    <citation type="journal article" date="2024" name="J Bioinform Genom">
        <title>Complete genome sequence of the type strain bacterium Sphaerochaeta associata GLS2t (VKM B-2742)t.</title>
        <authorList>
            <person name="Troshina O.Y."/>
            <person name="Tepeeva A.N."/>
            <person name="Arzamasceva V.O."/>
            <person name="Whitman W.B."/>
            <person name="Varghese N."/>
            <person name="Shapiro N."/>
            <person name="Woyke T."/>
            <person name="Kripides N.C."/>
            <person name="Vasilenko O.V."/>
        </authorList>
    </citation>
    <scope>NUCLEOTIDE SEQUENCE [LARGE SCALE GENOMIC DNA]</scope>
    <source>
        <strain evidence="2">GLS2T</strain>
    </source>
</reference>
<keyword evidence="2" id="KW-1185">Reference proteome</keyword>
<name>A0ABY4DEQ0_9SPIR</name>
<evidence type="ECO:0000313" key="2">
    <source>
        <dbReference type="Proteomes" id="UP000829708"/>
    </source>
</evidence>
<gene>
    <name evidence="1" type="ORF">MUG09_02245</name>
</gene>
<dbReference type="RefSeq" id="WP_244773092.1">
    <property type="nucleotide sequence ID" value="NZ_CP094929.1"/>
</dbReference>
<evidence type="ECO:0000313" key="1">
    <source>
        <dbReference type="EMBL" id="UOM51594.1"/>
    </source>
</evidence>
<proteinExistence type="predicted"/>
<organism evidence="1 2">
    <name type="scientific">Sphaerochaeta associata</name>
    <dbReference type="NCBI Taxonomy" id="1129264"/>
    <lineage>
        <taxon>Bacteria</taxon>
        <taxon>Pseudomonadati</taxon>
        <taxon>Spirochaetota</taxon>
        <taxon>Spirochaetia</taxon>
        <taxon>Spirochaetales</taxon>
        <taxon>Sphaerochaetaceae</taxon>
        <taxon>Sphaerochaeta</taxon>
    </lineage>
</organism>